<feature type="compositionally biased region" description="Polar residues" evidence="1">
    <location>
        <begin position="266"/>
        <end position="278"/>
    </location>
</feature>
<feature type="transmembrane region" description="Helical" evidence="2">
    <location>
        <begin position="68"/>
        <end position="90"/>
    </location>
</feature>
<dbReference type="Pfam" id="PF24800">
    <property type="entry name" value="DUF7702"/>
    <property type="match status" value="1"/>
</dbReference>
<name>A0ABR1Q0V4_9PEZI</name>
<accession>A0ABR1Q0V4</accession>
<feature type="transmembrane region" description="Helical" evidence="2">
    <location>
        <begin position="39"/>
        <end position="62"/>
    </location>
</feature>
<keyword evidence="2" id="KW-0812">Transmembrane</keyword>
<dbReference type="PANTHER" id="PTHR42109">
    <property type="entry name" value="UNPLACED GENOMIC SCAFFOLD UM_SCAF_CONTIG_1.265, WHOLE GENOME SHOTGUN SEQUENCE"/>
    <property type="match status" value="1"/>
</dbReference>
<feature type="transmembrane region" description="Helical" evidence="2">
    <location>
        <begin position="211"/>
        <end position="235"/>
    </location>
</feature>
<feature type="region of interest" description="Disordered" evidence="1">
    <location>
        <begin position="257"/>
        <end position="278"/>
    </location>
</feature>
<organism evidence="4 5">
    <name type="scientific">Apiospora aurea</name>
    <dbReference type="NCBI Taxonomy" id="335848"/>
    <lineage>
        <taxon>Eukaryota</taxon>
        <taxon>Fungi</taxon>
        <taxon>Dikarya</taxon>
        <taxon>Ascomycota</taxon>
        <taxon>Pezizomycotina</taxon>
        <taxon>Sordariomycetes</taxon>
        <taxon>Xylariomycetidae</taxon>
        <taxon>Amphisphaeriales</taxon>
        <taxon>Apiosporaceae</taxon>
        <taxon>Apiospora</taxon>
    </lineage>
</organism>
<keyword evidence="5" id="KW-1185">Reference proteome</keyword>
<protein>
    <recommendedName>
        <fullName evidence="3">DUF7702 domain-containing protein</fullName>
    </recommendedName>
</protein>
<dbReference type="GeneID" id="92082017"/>
<evidence type="ECO:0000256" key="2">
    <source>
        <dbReference type="SAM" id="Phobius"/>
    </source>
</evidence>
<dbReference type="PANTHER" id="PTHR42109:SF2">
    <property type="entry name" value="INTEGRAL MEMBRANE PROTEIN"/>
    <property type="match status" value="1"/>
</dbReference>
<proteinExistence type="predicted"/>
<dbReference type="EMBL" id="JAQQWE010000008">
    <property type="protein sequence ID" value="KAK7943620.1"/>
    <property type="molecule type" value="Genomic_DNA"/>
</dbReference>
<reference evidence="4 5" key="1">
    <citation type="submission" date="2023-01" db="EMBL/GenBank/DDBJ databases">
        <title>Analysis of 21 Apiospora genomes using comparative genomics revels a genus with tremendous synthesis potential of carbohydrate active enzymes and secondary metabolites.</title>
        <authorList>
            <person name="Sorensen T."/>
        </authorList>
    </citation>
    <scope>NUCLEOTIDE SEQUENCE [LARGE SCALE GENOMIC DNA]</scope>
    <source>
        <strain evidence="4 5">CBS 24483</strain>
    </source>
</reference>
<keyword evidence="2" id="KW-0472">Membrane</keyword>
<comment type="caution">
    <text evidence="4">The sequence shown here is derived from an EMBL/GenBank/DDBJ whole genome shotgun (WGS) entry which is preliminary data.</text>
</comment>
<evidence type="ECO:0000259" key="3">
    <source>
        <dbReference type="Pfam" id="PF24800"/>
    </source>
</evidence>
<gene>
    <name evidence="4" type="ORF">PG986_012733</name>
</gene>
<evidence type="ECO:0000313" key="4">
    <source>
        <dbReference type="EMBL" id="KAK7943620.1"/>
    </source>
</evidence>
<feature type="domain" description="DUF7702" evidence="3">
    <location>
        <begin position="9"/>
        <end position="231"/>
    </location>
</feature>
<feature type="transmembrane region" description="Helical" evidence="2">
    <location>
        <begin position="12"/>
        <end position="32"/>
    </location>
</feature>
<dbReference type="InterPro" id="IPR056119">
    <property type="entry name" value="DUF7702"/>
</dbReference>
<feature type="transmembrane region" description="Helical" evidence="2">
    <location>
        <begin position="111"/>
        <end position="128"/>
    </location>
</feature>
<evidence type="ECO:0000313" key="5">
    <source>
        <dbReference type="Proteomes" id="UP001391051"/>
    </source>
</evidence>
<keyword evidence="2" id="KW-1133">Transmembrane helix</keyword>
<evidence type="ECO:0000256" key="1">
    <source>
        <dbReference type="SAM" id="MobiDB-lite"/>
    </source>
</evidence>
<feature type="transmembrane region" description="Helical" evidence="2">
    <location>
        <begin position="173"/>
        <end position="191"/>
    </location>
</feature>
<feature type="transmembrane region" description="Helical" evidence="2">
    <location>
        <begin position="140"/>
        <end position="161"/>
    </location>
</feature>
<dbReference type="RefSeq" id="XP_066695651.1">
    <property type="nucleotide sequence ID" value="XM_066848955.1"/>
</dbReference>
<sequence>MSGGDGVFGYRHGIATAQLIFFFISLCLSIYFKVGHRNGWFCIGVFSIFRVVGAGCMLGTITNDASSVWAGVFVCESLGMVLIVFLLLEFMARANNAVPTVHARWFWYPQVITWADIGLAIGGFASASKSDSLDPTRYTQASFGLFTGLYLIVVYTFWQFWRAWATFPRDEKLVIRCVGVCLPLLAVRTAYSLIYQITGDRTWNAVKGKPTPYLCMTFLPELAIIFLCIGAIFQVHPPPREEKSKRNVRERLRGYVMIGSDRESRGNQTDQTKPQQSV</sequence>
<dbReference type="Proteomes" id="UP001391051">
    <property type="component" value="Unassembled WGS sequence"/>
</dbReference>